<dbReference type="InterPro" id="IPR029178">
    <property type="entry name" value="Ecm11_C"/>
</dbReference>
<keyword evidence="1" id="KW-0175">Coiled coil</keyword>
<dbReference type="GO" id="GO:0042790">
    <property type="term" value="P:nucleolar large rRNA transcription by RNA polymerase I"/>
    <property type="evidence" value="ECO:0007669"/>
    <property type="project" value="TreeGrafter"/>
</dbReference>
<feature type="region of interest" description="Disordered" evidence="2">
    <location>
        <begin position="241"/>
        <end position="392"/>
    </location>
</feature>
<evidence type="ECO:0000256" key="1">
    <source>
        <dbReference type="SAM" id="Coils"/>
    </source>
</evidence>
<dbReference type="GO" id="GO:0001164">
    <property type="term" value="F:RNA polymerase I core promoter sequence-specific DNA binding"/>
    <property type="evidence" value="ECO:0007669"/>
    <property type="project" value="TreeGrafter"/>
</dbReference>
<feature type="compositionally biased region" description="Basic and acidic residues" evidence="2">
    <location>
        <begin position="188"/>
        <end position="203"/>
    </location>
</feature>
<feature type="domain" description="Extracellular mutant protein 11 C-terminal" evidence="3">
    <location>
        <begin position="393"/>
        <end position="523"/>
    </location>
</feature>
<reference evidence="4" key="1">
    <citation type="journal article" date="2021" name="Nat. Commun.">
        <title>Genetic determinants of endophytism in the Arabidopsis root mycobiome.</title>
        <authorList>
            <person name="Mesny F."/>
            <person name="Miyauchi S."/>
            <person name="Thiergart T."/>
            <person name="Pickel B."/>
            <person name="Atanasova L."/>
            <person name="Karlsson M."/>
            <person name="Huettel B."/>
            <person name="Barry K.W."/>
            <person name="Haridas S."/>
            <person name="Chen C."/>
            <person name="Bauer D."/>
            <person name="Andreopoulos W."/>
            <person name="Pangilinan J."/>
            <person name="LaButti K."/>
            <person name="Riley R."/>
            <person name="Lipzen A."/>
            <person name="Clum A."/>
            <person name="Drula E."/>
            <person name="Henrissat B."/>
            <person name="Kohler A."/>
            <person name="Grigoriev I.V."/>
            <person name="Martin F.M."/>
            <person name="Hacquard S."/>
        </authorList>
    </citation>
    <scope>NUCLEOTIDE SEQUENCE</scope>
    <source>
        <strain evidence="4">MPI-CAGE-CH-0235</strain>
    </source>
</reference>
<sequence length="529" mass="59492">MPTSPRTRPMSILSPFKSKAQRQPTSPPDKKPAHRPPSAARTDAMAPGIKARSGKLAAFAHGISNGPSSEAIAQYQGPPPAQRLIPDKRAPTPLSKRSPTPQRAPTSPPTKQTRLEAAEAARLPIPKNTRYARDNGISSPPPPQSPPNDIHPALRRPRANSNDNNGGLFAGSQLGESFMNSGLTTPQNERDEVLSDAVYDTKRSPPRPARAIREQLEPPARSSDDASFYIREDGMMTVVTGSKRHDPAYLKDGFQETSVNIRKKSPERRQNARELSTSPAEKQRKLPYRDSKRQRSYVEVGGYGDEPRSSSPTFESTVWQAQMKTDAGRSKLFREMDDDVVSSVEPDATTPKASKVSKSKVKPPQKSLMESSMPPVMMSRNDSRDKKRRRSFDYDDMDLSAMAFSDLLRQPFDHDPSRGAAPGGHDIRGETQADKLERFRRQGEKEQRQMFVRMSMDDWETAGDWFVDQFTDLMQKMKQARQNKRRMIKKFEAEIAEREEAVRLRSEAIDRKLVKMKQDGQRVVEDKDV</sequence>
<comment type="caution">
    <text evidence="4">The sequence shown here is derived from an EMBL/GenBank/DDBJ whole genome shotgun (WGS) entry which is preliminary data.</text>
</comment>
<dbReference type="PANTHER" id="PTHR28244:SF1">
    <property type="entry name" value="RNA POLYMERASE I-SPECIFIC TRANSCRIPTION INITIATION FACTOR RRN11"/>
    <property type="match status" value="1"/>
</dbReference>
<dbReference type="OrthoDB" id="5346740at2759"/>
<dbReference type="GO" id="GO:0070860">
    <property type="term" value="C:RNA polymerase I core factor complex"/>
    <property type="evidence" value="ECO:0007669"/>
    <property type="project" value="TreeGrafter"/>
</dbReference>
<dbReference type="Pfam" id="PF15463">
    <property type="entry name" value="ECM11"/>
    <property type="match status" value="1"/>
</dbReference>
<protein>
    <submittedName>
        <fullName evidence="4">Extracellular mutant protein 11-domain-containing protein</fullName>
    </submittedName>
</protein>
<dbReference type="GO" id="GO:0017025">
    <property type="term" value="F:TBP-class protein binding"/>
    <property type="evidence" value="ECO:0007669"/>
    <property type="project" value="TreeGrafter"/>
</dbReference>
<feature type="compositionally biased region" description="Polar residues" evidence="2">
    <location>
        <begin position="309"/>
        <end position="323"/>
    </location>
</feature>
<evidence type="ECO:0000313" key="4">
    <source>
        <dbReference type="EMBL" id="KAH7328069.1"/>
    </source>
</evidence>
<feature type="compositionally biased region" description="Basic and acidic residues" evidence="2">
    <location>
        <begin position="326"/>
        <end position="335"/>
    </location>
</feature>
<evidence type="ECO:0000313" key="5">
    <source>
        <dbReference type="Proteomes" id="UP000813444"/>
    </source>
</evidence>
<dbReference type="EMBL" id="JAGPNK010000001">
    <property type="protein sequence ID" value="KAH7328069.1"/>
    <property type="molecule type" value="Genomic_DNA"/>
</dbReference>
<evidence type="ECO:0000256" key="2">
    <source>
        <dbReference type="SAM" id="MobiDB-lite"/>
    </source>
</evidence>
<feature type="coiled-coil region" evidence="1">
    <location>
        <begin position="470"/>
        <end position="501"/>
    </location>
</feature>
<dbReference type="InterPro" id="IPR053029">
    <property type="entry name" value="RNA_pol_I-specific_init_factor"/>
</dbReference>
<accession>A0A8K0T044</accession>
<feature type="region of interest" description="Disordered" evidence="2">
    <location>
        <begin position="410"/>
        <end position="432"/>
    </location>
</feature>
<dbReference type="Proteomes" id="UP000813444">
    <property type="component" value="Unassembled WGS sequence"/>
</dbReference>
<evidence type="ECO:0000259" key="3">
    <source>
        <dbReference type="Pfam" id="PF15463"/>
    </source>
</evidence>
<feature type="compositionally biased region" description="Basic and acidic residues" evidence="2">
    <location>
        <begin position="281"/>
        <end position="293"/>
    </location>
</feature>
<name>A0A8K0T044_9HYPO</name>
<dbReference type="AlphaFoldDB" id="A0A8K0T044"/>
<proteinExistence type="predicted"/>
<keyword evidence="5" id="KW-1185">Reference proteome</keyword>
<dbReference type="PANTHER" id="PTHR28244">
    <property type="entry name" value="RNA POLYMERASE I-SPECIFIC TRANSCRIPTION INITIATION FACTOR RRN11"/>
    <property type="match status" value="1"/>
</dbReference>
<feature type="compositionally biased region" description="Polar residues" evidence="2">
    <location>
        <begin position="174"/>
        <end position="187"/>
    </location>
</feature>
<feature type="compositionally biased region" description="Polar residues" evidence="2">
    <location>
        <begin position="95"/>
        <end position="112"/>
    </location>
</feature>
<feature type="region of interest" description="Disordered" evidence="2">
    <location>
        <begin position="1"/>
        <end position="229"/>
    </location>
</feature>
<organism evidence="4 5">
    <name type="scientific">Stachybotrys elegans</name>
    <dbReference type="NCBI Taxonomy" id="80388"/>
    <lineage>
        <taxon>Eukaryota</taxon>
        <taxon>Fungi</taxon>
        <taxon>Dikarya</taxon>
        <taxon>Ascomycota</taxon>
        <taxon>Pezizomycotina</taxon>
        <taxon>Sordariomycetes</taxon>
        <taxon>Hypocreomycetidae</taxon>
        <taxon>Hypocreales</taxon>
        <taxon>Stachybotryaceae</taxon>
        <taxon>Stachybotrys</taxon>
    </lineage>
</organism>
<gene>
    <name evidence="4" type="ORF">B0I35DRAFT_416487</name>
</gene>